<dbReference type="Proteomes" id="UP001231189">
    <property type="component" value="Unassembled WGS sequence"/>
</dbReference>
<gene>
    <name evidence="2" type="ORF">QYE76_054169</name>
</gene>
<dbReference type="Gene3D" id="3.30.420.10">
    <property type="entry name" value="Ribonuclease H-like superfamily/Ribonuclease H"/>
    <property type="match status" value="1"/>
</dbReference>
<dbReference type="PANTHER" id="PTHR47074">
    <property type="entry name" value="BNAC02G40300D PROTEIN"/>
    <property type="match status" value="1"/>
</dbReference>
<dbReference type="EMBL" id="JAUUTY010000003">
    <property type="protein sequence ID" value="KAK1666010.1"/>
    <property type="molecule type" value="Genomic_DNA"/>
</dbReference>
<accession>A0AAD8WN92</accession>
<dbReference type="InterPro" id="IPR036397">
    <property type="entry name" value="RNaseH_sf"/>
</dbReference>
<dbReference type="AlphaFoldDB" id="A0AAD8WN92"/>
<evidence type="ECO:0000313" key="3">
    <source>
        <dbReference type="Proteomes" id="UP001231189"/>
    </source>
</evidence>
<dbReference type="GO" id="GO:0004523">
    <property type="term" value="F:RNA-DNA hybrid ribonuclease activity"/>
    <property type="evidence" value="ECO:0007669"/>
    <property type="project" value="InterPro"/>
</dbReference>
<evidence type="ECO:0000259" key="1">
    <source>
        <dbReference type="Pfam" id="PF13456"/>
    </source>
</evidence>
<dbReference type="InterPro" id="IPR002156">
    <property type="entry name" value="RNaseH_domain"/>
</dbReference>
<dbReference type="CDD" id="cd06222">
    <property type="entry name" value="RNase_H_like"/>
    <property type="match status" value="1"/>
</dbReference>
<dbReference type="GO" id="GO:0003676">
    <property type="term" value="F:nucleic acid binding"/>
    <property type="evidence" value="ECO:0007669"/>
    <property type="project" value="InterPro"/>
</dbReference>
<protein>
    <recommendedName>
        <fullName evidence="1">RNase H type-1 domain-containing protein</fullName>
    </recommendedName>
</protein>
<name>A0AAD8WN92_LOLMU</name>
<dbReference type="InterPro" id="IPR052929">
    <property type="entry name" value="RNase_H-like_EbsB-rel"/>
</dbReference>
<dbReference type="PANTHER" id="PTHR47074:SF73">
    <property type="entry name" value="OS04G0448401 PROTEIN"/>
    <property type="match status" value="1"/>
</dbReference>
<reference evidence="2" key="1">
    <citation type="submission" date="2023-07" db="EMBL/GenBank/DDBJ databases">
        <title>A chromosome-level genome assembly of Lolium multiflorum.</title>
        <authorList>
            <person name="Chen Y."/>
            <person name="Copetti D."/>
            <person name="Kolliker R."/>
            <person name="Studer B."/>
        </authorList>
    </citation>
    <scope>NUCLEOTIDE SEQUENCE</scope>
    <source>
        <strain evidence="2">02402/16</strain>
        <tissue evidence="2">Leaf</tissue>
    </source>
</reference>
<dbReference type="Pfam" id="PF13456">
    <property type="entry name" value="RVT_3"/>
    <property type="match status" value="1"/>
</dbReference>
<organism evidence="2 3">
    <name type="scientific">Lolium multiflorum</name>
    <name type="common">Italian ryegrass</name>
    <name type="synonym">Lolium perenne subsp. multiflorum</name>
    <dbReference type="NCBI Taxonomy" id="4521"/>
    <lineage>
        <taxon>Eukaryota</taxon>
        <taxon>Viridiplantae</taxon>
        <taxon>Streptophyta</taxon>
        <taxon>Embryophyta</taxon>
        <taxon>Tracheophyta</taxon>
        <taxon>Spermatophyta</taxon>
        <taxon>Magnoliopsida</taxon>
        <taxon>Liliopsida</taxon>
        <taxon>Poales</taxon>
        <taxon>Poaceae</taxon>
        <taxon>BOP clade</taxon>
        <taxon>Pooideae</taxon>
        <taxon>Poodae</taxon>
        <taxon>Poeae</taxon>
        <taxon>Poeae Chloroplast Group 2 (Poeae type)</taxon>
        <taxon>Loliodinae</taxon>
        <taxon>Loliinae</taxon>
        <taxon>Lolium</taxon>
    </lineage>
</organism>
<evidence type="ECO:0000313" key="2">
    <source>
        <dbReference type="EMBL" id="KAK1666010.1"/>
    </source>
</evidence>
<keyword evidence="3" id="KW-1185">Reference proteome</keyword>
<feature type="domain" description="RNase H type-1" evidence="1">
    <location>
        <begin position="2"/>
        <end position="90"/>
    </location>
</feature>
<proteinExistence type="predicted"/>
<comment type="caution">
    <text evidence="2">The sequence shown here is derived from an EMBL/GenBank/DDBJ whole genome shotgun (WGS) entry which is preliminary data.</text>
</comment>
<sequence length="127" mass="13557">MGAGVVARNHVGSFLAACGERYDEVVVPEIAEAIAVRRALLFAQEEEFSKIIIASDCLSVIQRIKSGEVDRSLCGPVIEDIKLMSRGFVSLLASAAGLGVLPRWVEITGVDVESTDDASTGFTCREV</sequence>
<dbReference type="InterPro" id="IPR044730">
    <property type="entry name" value="RNase_H-like_dom_plant"/>
</dbReference>